<dbReference type="SUPFAM" id="SSF50939">
    <property type="entry name" value="Sialidases"/>
    <property type="match status" value="2"/>
</dbReference>
<dbReference type="InterPro" id="IPR011055">
    <property type="entry name" value="Dup_hybrid_motif"/>
</dbReference>
<dbReference type="InterPro" id="IPR015943">
    <property type="entry name" value="WD40/YVTN_repeat-like_dom_sf"/>
</dbReference>
<dbReference type="GO" id="GO:0004222">
    <property type="term" value="F:metalloendopeptidase activity"/>
    <property type="evidence" value="ECO:0007669"/>
    <property type="project" value="TreeGrafter"/>
</dbReference>
<dbReference type="InterPro" id="IPR016047">
    <property type="entry name" value="M23ase_b-sheet_dom"/>
</dbReference>
<dbReference type="CDD" id="cd12797">
    <property type="entry name" value="M23_peptidase"/>
    <property type="match status" value="1"/>
</dbReference>
<sequence length="808" mass="91387">MKQNKSRKNISRSFLLPEIIFLLLITQKTKFGIRCANAEWENISSINANHISALAETPWGILAGEFDSRLFLKPPPTNALFLSRDQGETWEKIGLDGRGILDIKYYAGKIYVTTYYVINNSYGIFVSEDGGTTWYNINIGSSTNKIDRDSKTIYVGSTVDGLYVSTDEGETWREAFDTGGYTMSTIEVESSEDITLVSIASKVYKTLDNGETWNEITQLRNKGIVSFCINGNTIFAGSGGTKGMYVSKNLGETWEKIANFGDNEATKIVYLKGRYYAVKYSFENYKYWVYVSSDVGKTWSNSDPNMFSIDPIKDLIPINSSSQPSLLSSVIIGGIYRYNIPTEPAESPFLNTPWKYKEENEITDRITSFFDHRLPLLGYGYYSEPTGQVSTTTMNFLGMEAAEPTIYYSSHGGLDFGLEYGTEILASSSGYASYYYCKDCGNTIKIDHQNGYQTTYMHLQNDSLITKSGPVWVNSNDTIGKVGLTGRTSGPHLHFEVTKDKEMDGNFLNDFPSGRVDPFGWRPYDKIDPWSTFSWEDALGFHSGSTSLYLWNTESQEKTGIISPGTSPNNKNYMEIGNKRIEFENLKETLTVKIFPYIKPALNLPSKIEGYIENTSFILQVFNQNGIIIEHFDDPINMILTISPDSLKNIKPQSVRLYFWNQITRMWELVSSSFDEENNKITASTNHLSWFAAFGEKDDSNPPNTQIAVSGGQTNGWFNEFPLIQFFYENGDASEIKNTIYSTDDGDTWDNYSEPFYLEKDGVINLLYKSIDLNDNIEPEKNYVLHINVSGKKTEKIKVRGSLFKITQ</sequence>
<reference evidence="2" key="2">
    <citation type="journal article" date="2008" name="Environ. Microbiol.">
        <title>Discovery and characterization of a new bacterial candidate division by an anaerobic sludge digester metagenomic approach.</title>
        <authorList>
            <person name="Guermazi S."/>
            <person name="Daegelen P."/>
            <person name="Dauga C."/>
            <person name="Riviere D."/>
            <person name="Boucher T."/>
            <person name="Godon J.J."/>
            <person name="Gyapay G."/>
            <person name="Sghir A."/>
            <person name="Pelletier E."/>
            <person name="Weissenbach J."/>
            <person name="Le Paslier D."/>
        </authorList>
    </citation>
    <scope>NUCLEOTIDE SEQUENCE</scope>
</reference>
<dbReference type="PANTHER" id="PTHR21666:SF270">
    <property type="entry name" value="MUREIN HYDROLASE ACTIVATOR ENVC"/>
    <property type="match status" value="1"/>
</dbReference>
<dbReference type="InterPro" id="IPR036278">
    <property type="entry name" value="Sialidase_sf"/>
</dbReference>
<dbReference type="InterPro" id="IPR050570">
    <property type="entry name" value="Cell_wall_metabolism_enzyme"/>
</dbReference>
<protein>
    <recommendedName>
        <fullName evidence="1">M23ase beta-sheet core domain-containing protein</fullName>
    </recommendedName>
</protein>
<name>B0KVC9_UNCKA</name>
<dbReference type="SUPFAM" id="SSF51261">
    <property type="entry name" value="Duplicated hybrid motif"/>
    <property type="match status" value="1"/>
</dbReference>
<dbReference type="Gene3D" id="2.70.70.10">
    <property type="entry name" value="Glucose Permease (Domain IIA)"/>
    <property type="match status" value="1"/>
</dbReference>
<dbReference type="Gene3D" id="2.130.10.10">
    <property type="entry name" value="YVTN repeat-like/Quinoprotein amine dehydrogenase"/>
    <property type="match status" value="2"/>
</dbReference>
<gene>
    <name evidence="2" type="ORF">WWE3-TFM_24</name>
</gene>
<feature type="domain" description="M23ase beta-sheet core" evidence="1">
    <location>
        <begin position="410"/>
        <end position="501"/>
    </location>
</feature>
<dbReference type="EMBL" id="CU367853">
    <property type="protein sequence ID" value="CAO79514.1"/>
    <property type="molecule type" value="Genomic_DNA"/>
</dbReference>
<dbReference type="Pfam" id="PF01551">
    <property type="entry name" value="Peptidase_M23"/>
    <property type="match status" value="1"/>
</dbReference>
<reference evidence="2" key="1">
    <citation type="submission" date="2007-07" db="EMBL/GenBank/DDBJ databases">
        <authorList>
            <person name="Genoscope"/>
        </authorList>
    </citation>
    <scope>NUCLEOTIDE SEQUENCE</scope>
</reference>
<evidence type="ECO:0000313" key="2">
    <source>
        <dbReference type="EMBL" id="CAO79514.1"/>
    </source>
</evidence>
<dbReference type="PANTHER" id="PTHR21666">
    <property type="entry name" value="PEPTIDASE-RELATED"/>
    <property type="match status" value="1"/>
</dbReference>
<evidence type="ECO:0000259" key="1">
    <source>
        <dbReference type="Pfam" id="PF01551"/>
    </source>
</evidence>
<organism evidence="2">
    <name type="scientific">uncultured candidate division WWE3 bacterium EJ0ADIGA11YD11</name>
    <dbReference type="NCBI Taxonomy" id="500145"/>
    <lineage>
        <taxon>Bacteria</taxon>
        <taxon>Katanobacteria</taxon>
        <taxon>environmental samples</taxon>
    </lineage>
</organism>
<dbReference type="AlphaFoldDB" id="B0KVC9"/>
<accession>B0KVC9</accession>
<proteinExistence type="predicted"/>
<dbReference type="CDD" id="cd15482">
    <property type="entry name" value="Sialidase_non-viral"/>
    <property type="match status" value="1"/>
</dbReference>